<evidence type="ECO:0000256" key="2">
    <source>
        <dbReference type="ARBA" id="ARBA00023002"/>
    </source>
</evidence>
<evidence type="ECO:0000256" key="3">
    <source>
        <dbReference type="SAM" id="SignalP"/>
    </source>
</evidence>
<dbReference type="InterPro" id="IPR002355">
    <property type="entry name" value="Cu_oxidase_Cu_BS"/>
</dbReference>
<name>A0A4R6RFR4_9HYPH</name>
<evidence type="ECO:0000259" key="5">
    <source>
        <dbReference type="Pfam" id="PF07732"/>
    </source>
</evidence>
<feature type="signal peptide" evidence="3">
    <location>
        <begin position="1"/>
        <end position="27"/>
    </location>
</feature>
<gene>
    <name evidence="6" type="ORF">EDD54_2001</name>
</gene>
<dbReference type="InterPro" id="IPR011707">
    <property type="entry name" value="Cu-oxidase-like_N"/>
</dbReference>
<proteinExistence type="predicted"/>
<feature type="domain" description="Plastocyanin-like" evidence="5">
    <location>
        <begin position="66"/>
        <end position="169"/>
    </location>
</feature>
<accession>A0A4R6RFR4</accession>
<dbReference type="SUPFAM" id="SSF49503">
    <property type="entry name" value="Cupredoxins"/>
    <property type="match status" value="3"/>
</dbReference>
<dbReference type="GO" id="GO:0016491">
    <property type="term" value="F:oxidoreductase activity"/>
    <property type="evidence" value="ECO:0007669"/>
    <property type="project" value="UniProtKB-KW"/>
</dbReference>
<protein>
    <submittedName>
        <fullName evidence="6">FtsP/CotA-like multicopper oxidase with cupredoxin domain</fullName>
    </submittedName>
</protein>
<reference evidence="6 7" key="1">
    <citation type="submission" date="2019-03" db="EMBL/GenBank/DDBJ databases">
        <title>Genomic Encyclopedia of Type Strains, Phase IV (KMG-IV): sequencing the most valuable type-strain genomes for metagenomic binning, comparative biology and taxonomic classification.</title>
        <authorList>
            <person name="Goeker M."/>
        </authorList>
    </citation>
    <scope>NUCLEOTIDE SEQUENCE [LARGE SCALE GENOMIC DNA]</scope>
    <source>
        <strain evidence="6 7">DSM 102969</strain>
    </source>
</reference>
<dbReference type="PROSITE" id="PS00080">
    <property type="entry name" value="MULTICOPPER_OXIDASE2"/>
    <property type="match status" value="1"/>
</dbReference>
<evidence type="ECO:0000313" key="6">
    <source>
        <dbReference type="EMBL" id="TDP85153.1"/>
    </source>
</evidence>
<comment type="caution">
    <text evidence="6">The sequence shown here is derived from an EMBL/GenBank/DDBJ whole genome shotgun (WGS) entry which is preliminary data.</text>
</comment>
<dbReference type="InterPro" id="IPR008972">
    <property type="entry name" value="Cupredoxin"/>
</dbReference>
<keyword evidence="7" id="KW-1185">Reference proteome</keyword>
<evidence type="ECO:0000256" key="1">
    <source>
        <dbReference type="ARBA" id="ARBA00022723"/>
    </source>
</evidence>
<dbReference type="EMBL" id="SNXY01000007">
    <property type="protein sequence ID" value="TDP85153.1"/>
    <property type="molecule type" value="Genomic_DNA"/>
</dbReference>
<dbReference type="Proteomes" id="UP000294547">
    <property type="component" value="Unassembled WGS sequence"/>
</dbReference>
<dbReference type="PANTHER" id="PTHR11709">
    <property type="entry name" value="MULTI-COPPER OXIDASE"/>
    <property type="match status" value="1"/>
</dbReference>
<dbReference type="Pfam" id="PF07731">
    <property type="entry name" value="Cu-oxidase_2"/>
    <property type="match status" value="1"/>
</dbReference>
<dbReference type="Pfam" id="PF07732">
    <property type="entry name" value="Cu-oxidase_3"/>
    <property type="match status" value="1"/>
</dbReference>
<dbReference type="RefSeq" id="WP_126541021.1">
    <property type="nucleotide sequence ID" value="NZ_BSPM01000004.1"/>
</dbReference>
<keyword evidence="2" id="KW-0560">Oxidoreductase</keyword>
<dbReference type="AlphaFoldDB" id="A0A4R6RFR4"/>
<dbReference type="PROSITE" id="PS51318">
    <property type="entry name" value="TAT"/>
    <property type="match status" value="1"/>
</dbReference>
<dbReference type="InterPro" id="IPR006311">
    <property type="entry name" value="TAT_signal"/>
</dbReference>
<dbReference type="InterPro" id="IPR045087">
    <property type="entry name" value="Cu-oxidase_fam"/>
</dbReference>
<feature type="domain" description="Plastocyanin-like" evidence="4">
    <location>
        <begin position="389"/>
        <end position="481"/>
    </location>
</feature>
<feature type="chain" id="PRO_5020873047" evidence="3">
    <location>
        <begin position="28"/>
        <end position="482"/>
    </location>
</feature>
<dbReference type="OrthoDB" id="9757546at2"/>
<evidence type="ECO:0000259" key="4">
    <source>
        <dbReference type="Pfam" id="PF07731"/>
    </source>
</evidence>
<dbReference type="GO" id="GO:0030288">
    <property type="term" value="C:outer membrane-bounded periplasmic space"/>
    <property type="evidence" value="ECO:0007669"/>
    <property type="project" value="TreeGrafter"/>
</dbReference>
<keyword evidence="1" id="KW-0479">Metal-binding</keyword>
<dbReference type="InterPro" id="IPR011706">
    <property type="entry name" value="Cu-oxidase_C"/>
</dbReference>
<sequence length="482" mass="52358">MPTRRSVLAAACGAGALLAAPFRPARAEGRPPGAPAEPRPGRTVDLVLDAAERPQALPCFAGKPLPLWTFSADTALPIVRLGLGDRLRTRLVNGLTRPGEHLAIHWHGLRVPIAQDGVPYISQRPVEPGGTCDYDFVPPDTGSFFFHTHCNTVEQLGRGLAGLLIVEGDETEPYDGELVLAVRDWRIGEDGGFLPFLTDTGAGNAGSFGTVRSTNGEAAARFEVPAGADVRIRLYNVDPTRILEVGVEGAEAAVVAIDGHAVVPFPLATWRMGTAMRIDLVLRTPADGASVRLIDWRVAEPWTIATLVARGAPKRRGAFDPAPLRASRVPEPDLRGAETLRFEFASTAAAAAVAATDERFPGIDDLCLSDRTFWSINKTTWPADGHHALPPPLAVLRRGATYVFELSNISKQFHPIHFHGFAWRFLSSDRQELPPHLADTVLLVPREKRRVAFVADAPGDWMFHCHLIEHQETGMMGYVRVV</sequence>
<keyword evidence="3" id="KW-0732">Signal</keyword>
<dbReference type="GO" id="GO:0005507">
    <property type="term" value="F:copper ion binding"/>
    <property type="evidence" value="ECO:0007669"/>
    <property type="project" value="InterPro"/>
</dbReference>
<organism evidence="6 7">
    <name type="scientific">Oharaeibacter diazotrophicus</name>
    <dbReference type="NCBI Taxonomy" id="1920512"/>
    <lineage>
        <taxon>Bacteria</taxon>
        <taxon>Pseudomonadati</taxon>
        <taxon>Pseudomonadota</taxon>
        <taxon>Alphaproteobacteria</taxon>
        <taxon>Hyphomicrobiales</taxon>
        <taxon>Pleomorphomonadaceae</taxon>
        <taxon>Oharaeibacter</taxon>
    </lineage>
</organism>
<evidence type="ECO:0000313" key="7">
    <source>
        <dbReference type="Proteomes" id="UP000294547"/>
    </source>
</evidence>
<dbReference type="PANTHER" id="PTHR11709:SF2">
    <property type="entry name" value="MULTICOPPER OXIDASE LPR1"/>
    <property type="match status" value="1"/>
</dbReference>
<dbReference type="Gene3D" id="2.60.40.420">
    <property type="entry name" value="Cupredoxins - blue copper proteins"/>
    <property type="match status" value="3"/>
</dbReference>